<evidence type="ECO:0000313" key="3">
    <source>
        <dbReference type="EMBL" id="GGH25625.1"/>
    </source>
</evidence>
<name>A0ABQ1YH61_9BACL</name>
<dbReference type="InterPro" id="IPR036582">
    <property type="entry name" value="Mao_N_sf"/>
</dbReference>
<gene>
    <name evidence="3" type="ORF">GCM10008013_26030</name>
</gene>
<protein>
    <recommendedName>
        <fullName evidence="2">Copper amine oxidase-like N-terminal domain-containing protein</fullName>
    </recommendedName>
</protein>
<keyword evidence="4" id="KW-1185">Reference proteome</keyword>
<dbReference type="InterPro" id="IPR012854">
    <property type="entry name" value="Cu_amine_oxidase-like_N"/>
</dbReference>
<feature type="chain" id="PRO_5046572174" description="Copper amine oxidase-like N-terminal domain-containing protein" evidence="1">
    <location>
        <begin position="25"/>
        <end position="304"/>
    </location>
</feature>
<dbReference type="Gene3D" id="3.30.457.10">
    <property type="entry name" value="Copper amine oxidase-like, N-terminal domain"/>
    <property type="match status" value="1"/>
</dbReference>
<dbReference type="EMBL" id="BMFT01000001">
    <property type="protein sequence ID" value="GGH25625.1"/>
    <property type="molecule type" value="Genomic_DNA"/>
</dbReference>
<reference evidence="4" key="1">
    <citation type="journal article" date="2019" name="Int. J. Syst. Evol. Microbiol.">
        <title>The Global Catalogue of Microorganisms (GCM) 10K type strain sequencing project: providing services to taxonomists for standard genome sequencing and annotation.</title>
        <authorList>
            <consortium name="The Broad Institute Genomics Platform"/>
            <consortium name="The Broad Institute Genome Sequencing Center for Infectious Disease"/>
            <person name="Wu L."/>
            <person name="Ma J."/>
        </authorList>
    </citation>
    <scope>NUCLEOTIDE SEQUENCE [LARGE SCALE GENOMIC DNA]</scope>
    <source>
        <strain evidence="4">CGMCC 1.12769</strain>
    </source>
</reference>
<dbReference type="RefSeq" id="WP_188539350.1">
    <property type="nucleotide sequence ID" value="NZ_BMFT01000001.1"/>
</dbReference>
<feature type="signal peptide" evidence="1">
    <location>
        <begin position="1"/>
        <end position="24"/>
    </location>
</feature>
<proteinExistence type="predicted"/>
<evidence type="ECO:0000256" key="1">
    <source>
        <dbReference type="SAM" id="SignalP"/>
    </source>
</evidence>
<comment type="caution">
    <text evidence="3">The sequence shown here is derived from an EMBL/GenBank/DDBJ whole genome shotgun (WGS) entry which is preliminary data.</text>
</comment>
<evidence type="ECO:0000259" key="2">
    <source>
        <dbReference type="Pfam" id="PF07833"/>
    </source>
</evidence>
<dbReference type="Pfam" id="PF07833">
    <property type="entry name" value="Cu_amine_oxidN1"/>
    <property type="match status" value="1"/>
</dbReference>
<accession>A0ABQ1YH61</accession>
<keyword evidence="1" id="KW-0732">Signal</keyword>
<organism evidence="3 4">
    <name type="scientific">Paenibacillus segetis</name>
    <dbReference type="NCBI Taxonomy" id="1325360"/>
    <lineage>
        <taxon>Bacteria</taxon>
        <taxon>Bacillati</taxon>
        <taxon>Bacillota</taxon>
        <taxon>Bacilli</taxon>
        <taxon>Bacillales</taxon>
        <taxon>Paenibacillaceae</taxon>
        <taxon>Paenibacillus</taxon>
    </lineage>
</organism>
<feature type="domain" description="Copper amine oxidase-like N-terminal" evidence="2">
    <location>
        <begin position="41"/>
        <end position="141"/>
    </location>
</feature>
<dbReference type="Proteomes" id="UP000659344">
    <property type="component" value="Unassembled WGS sequence"/>
</dbReference>
<evidence type="ECO:0000313" key="4">
    <source>
        <dbReference type="Proteomes" id="UP000659344"/>
    </source>
</evidence>
<dbReference type="SUPFAM" id="SSF55383">
    <property type="entry name" value="Copper amine oxidase, domain N"/>
    <property type="match status" value="1"/>
</dbReference>
<sequence>MKRICIVLLTCVLGFSIFQFGSSAGATSAPIVGSPKLAVLVDGRKVKFEGGEPVTENNHVQVPLRGIGEALGAKVGFSGKTVTYVKDEKTIELTLDSKLAIVDGKTVTMETAAKAVKGRTYVPLRFVSENLGETVSWDQVGNWVWIGDKEIPEIEDVTELEDLDPLRKYFIGLEFFLESFDKKFTEVRKVSYETMPVHFKNTTIMDMWMVTDGKNYGIHVRYKGPKRFVINMLCGDGNIRSRTGHVTEQTDGTYIAQFPIVEQGDSFIVNDKNWKNFKIGNVDYFFFPANYDDDSVHLFENPLK</sequence>